<proteinExistence type="inferred from homology"/>
<evidence type="ECO:0000313" key="10">
    <source>
        <dbReference type="EMBL" id="OQN97974.1"/>
    </source>
</evidence>
<dbReference type="CDD" id="cd11062">
    <property type="entry name" value="CYP58-like"/>
    <property type="match status" value="1"/>
</dbReference>
<organism evidence="10 11">
    <name type="scientific">Cryoendolithus antarcticus</name>
    <dbReference type="NCBI Taxonomy" id="1507870"/>
    <lineage>
        <taxon>Eukaryota</taxon>
        <taxon>Fungi</taxon>
        <taxon>Dikarya</taxon>
        <taxon>Ascomycota</taxon>
        <taxon>Pezizomycotina</taxon>
        <taxon>Dothideomycetes</taxon>
        <taxon>Dothideomycetidae</taxon>
        <taxon>Cladosporiales</taxon>
        <taxon>Cladosporiaceae</taxon>
        <taxon>Cryoendolithus</taxon>
    </lineage>
</organism>
<dbReference type="InterPro" id="IPR017972">
    <property type="entry name" value="Cyt_P450_CS"/>
</dbReference>
<dbReference type="PANTHER" id="PTHR24305">
    <property type="entry name" value="CYTOCHROME P450"/>
    <property type="match status" value="1"/>
</dbReference>
<dbReference type="InterPro" id="IPR002401">
    <property type="entry name" value="Cyt_P450_E_grp-I"/>
</dbReference>
<dbReference type="STRING" id="1507870.A0A1V8SFP7"/>
<evidence type="ECO:0000256" key="8">
    <source>
        <dbReference type="RuleBase" id="RU000461"/>
    </source>
</evidence>
<comment type="caution">
    <text evidence="10">The sequence shown here is derived from an EMBL/GenBank/DDBJ whole genome shotgun (WGS) entry which is preliminary data.</text>
</comment>
<gene>
    <name evidence="10" type="ORF">B0A48_16279</name>
</gene>
<keyword evidence="5 7" id="KW-0408">Iron</keyword>
<protein>
    <recommendedName>
        <fullName evidence="12">Trichodiene oxygenase</fullName>
    </recommendedName>
</protein>
<evidence type="ECO:0008006" key="12">
    <source>
        <dbReference type="Google" id="ProtNLM"/>
    </source>
</evidence>
<evidence type="ECO:0000256" key="6">
    <source>
        <dbReference type="ARBA" id="ARBA00023033"/>
    </source>
</evidence>
<dbReference type="GO" id="GO:0005506">
    <property type="term" value="F:iron ion binding"/>
    <property type="evidence" value="ECO:0007669"/>
    <property type="project" value="InterPro"/>
</dbReference>
<dbReference type="InterPro" id="IPR036396">
    <property type="entry name" value="Cyt_P450_sf"/>
</dbReference>
<keyword evidence="6 8" id="KW-0503">Monooxygenase</keyword>
<dbReference type="PANTHER" id="PTHR24305:SF157">
    <property type="entry name" value="N-ACETYLTRYPTOPHAN 6-HYDROXYLASE IVOC-RELATED"/>
    <property type="match status" value="1"/>
</dbReference>
<dbReference type="InParanoid" id="A0A1V8SFP7"/>
<evidence type="ECO:0000256" key="3">
    <source>
        <dbReference type="ARBA" id="ARBA00022723"/>
    </source>
</evidence>
<keyword evidence="4 8" id="KW-0560">Oxidoreductase</keyword>
<evidence type="ECO:0000256" key="1">
    <source>
        <dbReference type="ARBA" id="ARBA00001971"/>
    </source>
</evidence>
<dbReference type="SUPFAM" id="SSF48264">
    <property type="entry name" value="Cytochrome P450"/>
    <property type="match status" value="1"/>
</dbReference>
<keyword evidence="9" id="KW-1133">Transmembrane helix</keyword>
<keyword evidence="9" id="KW-0812">Transmembrane</keyword>
<dbReference type="InterPro" id="IPR050121">
    <property type="entry name" value="Cytochrome_P450_monoxygenase"/>
</dbReference>
<keyword evidence="7 8" id="KW-0349">Heme</keyword>
<evidence type="ECO:0000313" key="11">
    <source>
        <dbReference type="Proteomes" id="UP000192596"/>
    </source>
</evidence>
<dbReference type="OrthoDB" id="3945418at2759"/>
<keyword evidence="11" id="KW-1185">Reference proteome</keyword>
<sequence>MDHPIAIGLLSAGSLAYVLSANGINATSILLILLSLFLTFYIYILLSRLYFSPISHIPGPRLAAATFWYEFYYDIYPHSYQYIWKIRDLHNKYGPVVRINPIHVHISDPAFYEEIHPSDPRRKRNRDPWFSHYDKDTVLAGAILNSMDHDLHARRRKAVAAYFSKKSVRDFEPLVQKKIAKLVTRFEQAHDQDQVVNLIDAMSGLTMDIISSYCFGTDTRQLDLPSYAQSDVARMVLGVKIRALGRHFPYILNTAMKLNPYIVRFLKTLGYPVVDEEQQLITRVQYGFDHPDEVSEEGHRAIFATMDKSNLPPEECTARRLAADAGAFIGAGTETTGRTLAVTAFHVLANPTILATLRAELKTVMPSPDTPITLPQLEKLPYLTAILHEGLRLAHGVSGRMPRIATQEDLTCNGVKIPAGTAVMSSIYLLNMNEDMFPSAETFEPGRWVDNPGLRRHLYAFGAGATMCLGMNLAWSELYPTLATLFRRFEMQLHSTTYSRDVKVIGDCAIALLNPASKGIRVKITGIVKD</sequence>
<comment type="cofactor">
    <cofactor evidence="1 7">
        <name>heme</name>
        <dbReference type="ChEBI" id="CHEBI:30413"/>
    </cofactor>
</comment>
<name>A0A1V8SFP7_9PEZI</name>
<comment type="similarity">
    <text evidence="2 8">Belongs to the cytochrome P450 family.</text>
</comment>
<dbReference type="AlphaFoldDB" id="A0A1V8SFP7"/>
<feature type="transmembrane region" description="Helical" evidence="9">
    <location>
        <begin position="30"/>
        <end position="51"/>
    </location>
</feature>
<dbReference type="Pfam" id="PF00067">
    <property type="entry name" value="p450"/>
    <property type="match status" value="1"/>
</dbReference>
<dbReference type="PRINTS" id="PR00385">
    <property type="entry name" value="P450"/>
</dbReference>
<evidence type="ECO:0000256" key="9">
    <source>
        <dbReference type="SAM" id="Phobius"/>
    </source>
</evidence>
<dbReference type="GO" id="GO:0020037">
    <property type="term" value="F:heme binding"/>
    <property type="evidence" value="ECO:0007669"/>
    <property type="project" value="InterPro"/>
</dbReference>
<accession>A0A1V8SFP7</accession>
<dbReference type="Gene3D" id="1.10.630.10">
    <property type="entry name" value="Cytochrome P450"/>
    <property type="match status" value="1"/>
</dbReference>
<reference evidence="11" key="1">
    <citation type="submission" date="2017-03" db="EMBL/GenBank/DDBJ databases">
        <title>Genomes of endolithic fungi from Antarctica.</title>
        <authorList>
            <person name="Coleine C."/>
            <person name="Masonjones S."/>
            <person name="Stajich J.E."/>
        </authorList>
    </citation>
    <scope>NUCLEOTIDE SEQUENCE [LARGE SCALE GENOMIC DNA]</scope>
    <source>
        <strain evidence="11">CCFEE 5527</strain>
    </source>
</reference>
<dbReference type="PRINTS" id="PR00463">
    <property type="entry name" value="EP450I"/>
</dbReference>
<dbReference type="PROSITE" id="PS00086">
    <property type="entry name" value="CYTOCHROME_P450"/>
    <property type="match status" value="1"/>
</dbReference>
<keyword evidence="3 7" id="KW-0479">Metal-binding</keyword>
<dbReference type="InterPro" id="IPR001128">
    <property type="entry name" value="Cyt_P450"/>
</dbReference>
<dbReference type="EMBL" id="NAJO01000049">
    <property type="protein sequence ID" value="OQN97974.1"/>
    <property type="molecule type" value="Genomic_DNA"/>
</dbReference>
<dbReference type="GO" id="GO:0016705">
    <property type="term" value="F:oxidoreductase activity, acting on paired donors, with incorporation or reduction of molecular oxygen"/>
    <property type="evidence" value="ECO:0007669"/>
    <property type="project" value="InterPro"/>
</dbReference>
<evidence type="ECO:0000256" key="4">
    <source>
        <dbReference type="ARBA" id="ARBA00023002"/>
    </source>
</evidence>
<feature type="binding site" description="axial binding residue" evidence="7">
    <location>
        <position position="468"/>
    </location>
    <ligand>
        <name>heme</name>
        <dbReference type="ChEBI" id="CHEBI:30413"/>
    </ligand>
    <ligandPart>
        <name>Fe</name>
        <dbReference type="ChEBI" id="CHEBI:18248"/>
    </ligandPart>
</feature>
<evidence type="ECO:0000256" key="7">
    <source>
        <dbReference type="PIRSR" id="PIRSR602401-1"/>
    </source>
</evidence>
<dbReference type="GO" id="GO:0004497">
    <property type="term" value="F:monooxygenase activity"/>
    <property type="evidence" value="ECO:0007669"/>
    <property type="project" value="UniProtKB-KW"/>
</dbReference>
<dbReference type="Proteomes" id="UP000192596">
    <property type="component" value="Unassembled WGS sequence"/>
</dbReference>
<evidence type="ECO:0000256" key="2">
    <source>
        <dbReference type="ARBA" id="ARBA00010617"/>
    </source>
</evidence>
<keyword evidence="9" id="KW-0472">Membrane</keyword>
<evidence type="ECO:0000256" key="5">
    <source>
        <dbReference type="ARBA" id="ARBA00023004"/>
    </source>
</evidence>